<dbReference type="RefSeq" id="WP_002596000.1">
    <property type="nucleotide sequence ID" value="NZ_KB851022.1"/>
</dbReference>
<accession>A0A0E2H958</accession>
<dbReference type="Proteomes" id="UP000013085">
    <property type="component" value="Unassembled WGS sequence"/>
</dbReference>
<dbReference type="InterPro" id="IPR036249">
    <property type="entry name" value="Thioredoxin-like_sf"/>
</dbReference>
<dbReference type="Gene3D" id="3.40.30.10">
    <property type="entry name" value="Glutaredoxin"/>
    <property type="match status" value="1"/>
</dbReference>
<dbReference type="PROSITE" id="PS51353">
    <property type="entry name" value="ARSC"/>
    <property type="match status" value="1"/>
</dbReference>
<evidence type="ECO:0000313" key="2">
    <source>
        <dbReference type="EMBL" id="ENZ13483.1"/>
    </source>
</evidence>
<gene>
    <name evidence="2" type="ORF">HMPREF1090_02821</name>
</gene>
<evidence type="ECO:0000313" key="3">
    <source>
        <dbReference type="Proteomes" id="UP000013085"/>
    </source>
</evidence>
<dbReference type="HOGENOM" id="CLU_116644_2_3_9"/>
<reference evidence="2 3" key="1">
    <citation type="submission" date="2013-01" db="EMBL/GenBank/DDBJ databases">
        <title>The Genome Sequence of Clostridium clostridioforme 90A8.</title>
        <authorList>
            <consortium name="The Broad Institute Genome Sequencing Platform"/>
            <person name="Earl A."/>
            <person name="Ward D."/>
            <person name="Feldgarden M."/>
            <person name="Gevers D."/>
            <person name="Courvalin P."/>
            <person name="Lambert T."/>
            <person name="Walker B."/>
            <person name="Young S.K."/>
            <person name="Zeng Q."/>
            <person name="Gargeya S."/>
            <person name="Fitzgerald M."/>
            <person name="Haas B."/>
            <person name="Abouelleil A."/>
            <person name="Alvarado L."/>
            <person name="Arachchi H.M."/>
            <person name="Berlin A.M."/>
            <person name="Chapman S.B."/>
            <person name="Dewar J."/>
            <person name="Goldberg J."/>
            <person name="Griggs A."/>
            <person name="Gujja S."/>
            <person name="Hansen M."/>
            <person name="Howarth C."/>
            <person name="Imamovic A."/>
            <person name="Larimer J."/>
            <person name="McCowan C."/>
            <person name="Murphy C."/>
            <person name="Neiman D."/>
            <person name="Pearson M."/>
            <person name="Priest M."/>
            <person name="Roberts A."/>
            <person name="Saif S."/>
            <person name="Shea T."/>
            <person name="Sisk P."/>
            <person name="Sykes S."/>
            <person name="Wortman J."/>
            <person name="Nusbaum C."/>
            <person name="Birren B."/>
        </authorList>
    </citation>
    <scope>NUCLEOTIDE SEQUENCE [LARGE SCALE GENOMIC DNA]</scope>
    <source>
        <strain evidence="2 3">90A8</strain>
    </source>
</reference>
<dbReference type="PANTHER" id="PTHR30041">
    <property type="entry name" value="ARSENATE REDUCTASE"/>
    <property type="match status" value="1"/>
</dbReference>
<proteinExistence type="inferred from homology"/>
<sequence length="113" mass="13065">MNIQIFGTKKCFDTKKAERYFKERNIKYQLTDLKEKGMSKGEYTSVKQAVGGLDAMLNADCKDKDALALIRYIAAEDRDEKVLENQKVLRTPIVRNGKKATIGYQPEIWKTWD</sequence>
<comment type="caution">
    <text evidence="2">The sequence shown here is derived from an EMBL/GenBank/DDBJ whole genome shotgun (WGS) entry which is preliminary data.</text>
</comment>
<dbReference type="PANTHER" id="PTHR30041:SF8">
    <property type="entry name" value="PROTEIN YFFB"/>
    <property type="match status" value="1"/>
</dbReference>
<organism evidence="2 3">
    <name type="scientific">[Clostridium] clostridioforme 90A8</name>
    <dbReference type="NCBI Taxonomy" id="999408"/>
    <lineage>
        <taxon>Bacteria</taxon>
        <taxon>Bacillati</taxon>
        <taxon>Bacillota</taxon>
        <taxon>Clostridia</taxon>
        <taxon>Lachnospirales</taxon>
        <taxon>Lachnospiraceae</taxon>
        <taxon>Enterocloster</taxon>
    </lineage>
</organism>
<dbReference type="Pfam" id="PF03960">
    <property type="entry name" value="ArsC"/>
    <property type="match status" value="1"/>
</dbReference>
<dbReference type="InterPro" id="IPR006660">
    <property type="entry name" value="Arsenate_reductase-like"/>
</dbReference>
<comment type="similarity">
    <text evidence="1">Belongs to the ArsC family.</text>
</comment>
<dbReference type="PATRIC" id="fig|999408.3.peg.3049"/>
<dbReference type="AlphaFoldDB" id="A0A0E2H958"/>
<dbReference type="EMBL" id="AGYR01000031">
    <property type="protein sequence ID" value="ENZ13483.1"/>
    <property type="molecule type" value="Genomic_DNA"/>
</dbReference>
<protein>
    <submittedName>
        <fullName evidence="2">Arsenate reductase</fullName>
    </submittedName>
</protein>
<evidence type="ECO:0000256" key="1">
    <source>
        <dbReference type="PROSITE-ProRule" id="PRU01282"/>
    </source>
</evidence>
<dbReference type="SUPFAM" id="SSF52833">
    <property type="entry name" value="Thioredoxin-like"/>
    <property type="match status" value="1"/>
</dbReference>
<name>A0A0E2H958_9FIRM</name>